<accession>A0A7K1SNG2</accession>
<keyword evidence="2" id="KW-1185">Reference proteome</keyword>
<dbReference type="RefSeq" id="WP_157590156.1">
    <property type="nucleotide sequence ID" value="NZ_WPIN01000022.1"/>
</dbReference>
<dbReference type="EMBL" id="WPIN01000022">
    <property type="protein sequence ID" value="MVM35344.1"/>
    <property type="molecule type" value="Genomic_DNA"/>
</dbReference>
<dbReference type="AlphaFoldDB" id="A0A7K1SNG2"/>
<gene>
    <name evidence="1" type="ORF">GO755_35305</name>
</gene>
<dbReference type="Proteomes" id="UP000436006">
    <property type="component" value="Unassembled WGS sequence"/>
</dbReference>
<reference evidence="1 2" key="1">
    <citation type="submission" date="2019-12" db="EMBL/GenBank/DDBJ databases">
        <title>Spirosoma sp. HMF4905 genome sequencing and assembly.</title>
        <authorList>
            <person name="Kang H."/>
            <person name="Cha I."/>
            <person name="Kim H."/>
            <person name="Joh K."/>
        </authorList>
    </citation>
    <scope>NUCLEOTIDE SEQUENCE [LARGE SCALE GENOMIC DNA]</scope>
    <source>
        <strain evidence="1 2">HMF4905</strain>
    </source>
</reference>
<proteinExistence type="predicted"/>
<organism evidence="1 2">
    <name type="scientific">Spirosoma arboris</name>
    <dbReference type="NCBI Taxonomy" id="2682092"/>
    <lineage>
        <taxon>Bacteria</taxon>
        <taxon>Pseudomonadati</taxon>
        <taxon>Bacteroidota</taxon>
        <taxon>Cytophagia</taxon>
        <taxon>Cytophagales</taxon>
        <taxon>Cytophagaceae</taxon>
        <taxon>Spirosoma</taxon>
    </lineage>
</organism>
<evidence type="ECO:0000313" key="2">
    <source>
        <dbReference type="Proteomes" id="UP000436006"/>
    </source>
</evidence>
<name>A0A7K1SNG2_9BACT</name>
<protein>
    <submittedName>
        <fullName evidence="1">Uncharacterized protein</fullName>
    </submittedName>
</protein>
<comment type="caution">
    <text evidence="1">The sequence shown here is derived from an EMBL/GenBank/DDBJ whole genome shotgun (WGS) entry which is preliminary data.</text>
</comment>
<sequence>MNELEKKGTSSVRNDSFDQLMINYIRQVGMNYQSDKSVQLAVKRLEKTIKKND</sequence>
<evidence type="ECO:0000313" key="1">
    <source>
        <dbReference type="EMBL" id="MVM35344.1"/>
    </source>
</evidence>